<dbReference type="InterPro" id="IPR011009">
    <property type="entry name" value="Kinase-like_dom_sf"/>
</dbReference>
<dbReference type="RefSeq" id="WP_131169033.1">
    <property type="nucleotide sequence ID" value="NZ_SDMQ01000011.1"/>
</dbReference>
<dbReference type="AlphaFoldDB" id="A0A4Q9KC62"/>
<name>A0A4Q9KC62_9ACTN</name>
<dbReference type="SUPFAM" id="SSF56112">
    <property type="entry name" value="Protein kinase-like (PK-like)"/>
    <property type="match status" value="1"/>
</dbReference>
<accession>A0A4Q9KC62</accession>
<reference evidence="1 2" key="1">
    <citation type="submission" date="2019-01" db="EMBL/GenBank/DDBJ databases">
        <title>Lactibacter flavus gen. nov., sp. nov., a novel bacterium of the family Propionibacteriaceae isolated from raw milk and dairy products.</title>
        <authorList>
            <person name="Huptas C."/>
            <person name="Wenning M."/>
            <person name="Breitenwieser F."/>
            <person name="Doll E."/>
            <person name="Von Neubeck M."/>
            <person name="Busse H.-J."/>
            <person name="Scherer S."/>
        </authorList>
    </citation>
    <scope>NUCLEOTIDE SEQUENCE [LARGE SCALE GENOMIC DNA]</scope>
    <source>
        <strain evidence="1 2">KCTC 33808</strain>
    </source>
</reference>
<evidence type="ECO:0000313" key="1">
    <source>
        <dbReference type="EMBL" id="TBT83555.1"/>
    </source>
</evidence>
<organism evidence="1 2">
    <name type="scientific">Propioniciclava sinopodophylli</name>
    <dbReference type="NCBI Taxonomy" id="1837344"/>
    <lineage>
        <taxon>Bacteria</taxon>
        <taxon>Bacillati</taxon>
        <taxon>Actinomycetota</taxon>
        <taxon>Actinomycetes</taxon>
        <taxon>Propionibacteriales</taxon>
        <taxon>Propionibacteriaceae</taxon>
        <taxon>Propioniciclava</taxon>
    </lineage>
</organism>
<gene>
    <name evidence="1" type="ORF">ET989_11410</name>
</gene>
<protein>
    <recommendedName>
        <fullName evidence="3">Aminoglycoside phosphotransferase family protein</fullName>
    </recommendedName>
</protein>
<comment type="caution">
    <text evidence="1">The sequence shown here is derived from an EMBL/GenBank/DDBJ whole genome shotgun (WGS) entry which is preliminary data.</text>
</comment>
<sequence>MRQQVVDDVIVSKHPAGTMEDDLAVRLAVASTDPVRRSFAPPLSAIPVAAPDGRLVTLAPRTHPIPDDEPPPWHEAGALLARLHSCPVPDDLPEHGGRQQFAAAVAEADALHPGGSTDVLRELGLHLLQSWPVPTRVAVVHGTFDLGRLGRLPGTEAWLLTGPHTLGVGDAAWDLAGPAALWGAGLLDDASWFAFVGGYAAAGGRTPTEGQPWPGLDHPARCALLMATVAELRRCPGHPQPELSPAAEALLAACVKANGRRW</sequence>
<keyword evidence="2" id="KW-1185">Reference proteome</keyword>
<dbReference type="Proteomes" id="UP000292373">
    <property type="component" value="Unassembled WGS sequence"/>
</dbReference>
<proteinExistence type="predicted"/>
<dbReference type="OrthoDB" id="3723194at2"/>
<evidence type="ECO:0008006" key="3">
    <source>
        <dbReference type="Google" id="ProtNLM"/>
    </source>
</evidence>
<dbReference type="EMBL" id="SDMQ01000011">
    <property type="protein sequence ID" value="TBT83555.1"/>
    <property type="molecule type" value="Genomic_DNA"/>
</dbReference>
<evidence type="ECO:0000313" key="2">
    <source>
        <dbReference type="Proteomes" id="UP000292373"/>
    </source>
</evidence>